<dbReference type="PROSITE" id="PS51677">
    <property type="entry name" value="NODB"/>
    <property type="match status" value="1"/>
</dbReference>
<comment type="function">
    <text evidence="1">Is involved in generating a small heat-stable compound (Nod), an acylated oligomer of N-acetylglucosamine, that stimulates mitosis in various plant protoplasts.</text>
</comment>
<sequence>MRTVFLCLMICMFSSAAFAQRTIYLTFDDGPLEGTSNILDVIQTQNVPATMFMVGLHADASSERAALVTKARSIPFITVGNHSYTHANNHYRLFYSSVEELLADLARANTSLGLTGNPIHARLPGRNVFRLPDLSSDDLSIGKPEDRREEPDFEFVAASGYFLYGWDHEWVHENSGKPVQTVDHLLSEIDHLFGFGKLARPNKLILLMHDEMFQDTFNGAGNLKALITGLKARGYTFGRIKDYDAG</sequence>
<dbReference type="Pfam" id="PF01522">
    <property type="entry name" value="Polysacc_deac_1"/>
    <property type="match status" value="1"/>
</dbReference>
<evidence type="ECO:0000259" key="6">
    <source>
        <dbReference type="PROSITE" id="PS51677"/>
    </source>
</evidence>
<dbReference type="PANTHER" id="PTHR10587:SF125">
    <property type="entry name" value="POLYSACCHARIDE DEACETYLASE YHEN-RELATED"/>
    <property type="match status" value="1"/>
</dbReference>
<accession>A0A2S9JZW0</accession>
<evidence type="ECO:0000256" key="5">
    <source>
        <dbReference type="SAM" id="SignalP"/>
    </source>
</evidence>
<evidence type="ECO:0000256" key="1">
    <source>
        <dbReference type="ARBA" id="ARBA00003236"/>
    </source>
</evidence>
<dbReference type="GO" id="GO:0005975">
    <property type="term" value="P:carbohydrate metabolic process"/>
    <property type="evidence" value="ECO:0007669"/>
    <property type="project" value="InterPro"/>
</dbReference>
<comment type="caution">
    <text evidence="7">The sequence shown here is derived from an EMBL/GenBank/DDBJ whole genome shotgun (WGS) entry which is preliminary data.</text>
</comment>
<keyword evidence="5" id="KW-0732">Signal</keyword>
<reference evidence="7 8" key="1">
    <citation type="submission" date="2018-02" db="EMBL/GenBank/DDBJ databases">
        <title>The draft genome of Phyllobacterium myrsinacearum DSM5892.</title>
        <authorList>
            <person name="Li L."/>
            <person name="Liu L."/>
            <person name="Zhang X."/>
            <person name="Wang T."/>
        </authorList>
    </citation>
    <scope>NUCLEOTIDE SEQUENCE [LARGE SCALE GENOMIC DNA]</scope>
    <source>
        <strain evidence="7 8">DSM 5892</strain>
    </source>
</reference>
<protein>
    <recommendedName>
        <fullName evidence="3">Chitooligosaccharide deacetylase</fullName>
    </recommendedName>
    <alternativeName>
        <fullName evidence="4">Nodulation protein B</fullName>
    </alternativeName>
</protein>
<dbReference type="PANTHER" id="PTHR10587">
    <property type="entry name" value="GLYCOSYL TRANSFERASE-RELATED"/>
    <property type="match status" value="1"/>
</dbReference>
<dbReference type="SUPFAM" id="SSF88713">
    <property type="entry name" value="Glycoside hydrolase/deacetylase"/>
    <property type="match status" value="1"/>
</dbReference>
<dbReference type="Proteomes" id="UP000238563">
    <property type="component" value="Unassembled WGS sequence"/>
</dbReference>
<dbReference type="GO" id="GO:0016810">
    <property type="term" value="F:hydrolase activity, acting on carbon-nitrogen (but not peptide) bonds"/>
    <property type="evidence" value="ECO:0007669"/>
    <property type="project" value="InterPro"/>
</dbReference>
<organism evidence="7 8">
    <name type="scientific">Phyllobacterium myrsinacearum</name>
    <dbReference type="NCBI Taxonomy" id="28101"/>
    <lineage>
        <taxon>Bacteria</taxon>
        <taxon>Pseudomonadati</taxon>
        <taxon>Pseudomonadota</taxon>
        <taxon>Alphaproteobacteria</taxon>
        <taxon>Hyphomicrobiales</taxon>
        <taxon>Phyllobacteriaceae</taxon>
        <taxon>Phyllobacterium</taxon>
    </lineage>
</organism>
<evidence type="ECO:0000256" key="2">
    <source>
        <dbReference type="ARBA" id="ARBA00010973"/>
    </source>
</evidence>
<evidence type="ECO:0000313" key="8">
    <source>
        <dbReference type="Proteomes" id="UP000238563"/>
    </source>
</evidence>
<dbReference type="InterPro" id="IPR050248">
    <property type="entry name" value="Polysacc_deacetylase_ArnD"/>
</dbReference>
<feature type="chain" id="PRO_5015587350" description="Chitooligosaccharide deacetylase" evidence="5">
    <location>
        <begin position="20"/>
        <end position="246"/>
    </location>
</feature>
<comment type="similarity">
    <text evidence="2">Belongs to the polysaccharide deacetylase family.</text>
</comment>
<dbReference type="OrthoDB" id="9784220at2"/>
<name>A0A2S9JZW0_9HYPH</name>
<feature type="domain" description="NodB homology" evidence="6">
    <location>
        <begin position="21"/>
        <end position="238"/>
    </location>
</feature>
<evidence type="ECO:0000256" key="3">
    <source>
        <dbReference type="ARBA" id="ARBA00020071"/>
    </source>
</evidence>
<dbReference type="Gene3D" id="3.20.20.370">
    <property type="entry name" value="Glycoside hydrolase/deacetylase"/>
    <property type="match status" value="1"/>
</dbReference>
<dbReference type="InterPro" id="IPR011330">
    <property type="entry name" value="Glyco_hydro/deAcase_b/a-brl"/>
</dbReference>
<dbReference type="InterPro" id="IPR002509">
    <property type="entry name" value="NODB_dom"/>
</dbReference>
<evidence type="ECO:0000256" key="4">
    <source>
        <dbReference type="ARBA" id="ARBA00032976"/>
    </source>
</evidence>
<keyword evidence="8" id="KW-1185">Reference proteome</keyword>
<evidence type="ECO:0000313" key="7">
    <source>
        <dbReference type="EMBL" id="PRD58878.1"/>
    </source>
</evidence>
<gene>
    <name evidence="7" type="ORF">C5750_03890</name>
</gene>
<proteinExistence type="inferred from homology"/>
<feature type="signal peptide" evidence="5">
    <location>
        <begin position="1"/>
        <end position="19"/>
    </location>
</feature>
<dbReference type="AlphaFoldDB" id="A0A2S9JZW0"/>
<dbReference type="EMBL" id="PVBT01000001">
    <property type="protein sequence ID" value="PRD58878.1"/>
    <property type="molecule type" value="Genomic_DNA"/>
</dbReference>